<dbReference type="PANTHER" id="PTHR46825:SF9">
    <property type="entry name" value="BETA-LACTAMASE-RELATED DOMAIN-CONTAINING PROTEIN"/>
    <property type="match status" value="1"/>
</dbReference>
<evidence type="ECO:0000259" key="2">
    <source>
        <dbReference type="Pfam" id="PF00144"/>
    </source>
</evidence>
<dbReference type="EMBL" id="JAHCVI010000003">
    <property type="protein sequence ID" value="KAG7288405.1"/>
    <property type="molecule type" value="Genomic_DNA"/>
</dbReference>
<dbReference type="Proteomes" id="UP001197093">
    <property type="component" value="Unassembled WGS sequence"/>
</dbReference>
<dbReference type="AlphaFoldDB" id="A0AAD4HZK3"/>
<dbReference type="InterPro" id="IPR050491">
    <property type="entry name" value="AmpC-like"/>
</dbReference>
<comment type="caution">
    <text evidence="3">The sequence shown here is derived from an EMBL/GenBank/DDBJ whole genome shotgun (WGS) entry which is preliminary data.</text>
</comment>
<evidence type="ECO:0000313" key="3">
    <source>
        <dbReference type="EMBL" id="KAG7288405.1"/>
    </source>
</evidence>
<keyword evidence="4" id="KW-1185">Reference proteome</keyword>
<feature type="domain" description="Beta-lactamase-related" evidence="2">
    <location>
        <begin position="34"/>
        <end position="185"/>
    </location>
</feature>
<reference evidence="3" key="1">
    <citation type="submission" date="2023-02" db="EMBL/GenBank/DDBJ databases">
        <authorList>
            <person name="Palmer J.M."/>
        </authorList>
    </citation>
    <scope>NUCLEOTIDE SEQUENCE</scope>
    <source>
        <strain evidence="3">FW57</strain>
    </source>
</reference>
<dbReference type="Gene3D" id="3.40.710.10">
    <property type="entry name" value="DD-peptidase/beta-lactamase superfamily"/>
    <property type="match status" value="1"/>
</dbReference>
<sequence length="205" mass="21962">MATPTNVGAALQGLRPLISSLCGIAGAPVNRDTVNIAGLVIENLAGQRWEDFLAPKFFTPARMSRTFARHPSDDENAVAPYNILTNKSASRLPFNNASNDTIVFAGVAVRSFNGGPLKYSKATQLPGSLNFGWNQDVLGPFPKLGEHYPGKLAIWHGGNMPGATSALCLLPESETAVVVLQNSLGLCDVADWICPLLKRFYHLTA</sequence>
<protein>
    <recommendedName>
        <fullName evidence="2">Beta-lactamase-related domain-containing protein</fullName>
    </recommendedName>
</protein>
<proteinExistence type="inferred from homology"/>
<dbReference type="SUPFAM" id="SSF56601">
    <property type="entry name" value="beta-lactamase/transpeptidase-like"/>
    <property type="match status" value="1"/>
</dbReference>
<dbReference type="Pfam" id="PF00144">
    <property type="entry name" value="Beta-lactamase"/>
    <property type="match status" value="1"/>
</dbReference>
<comment type="similarity">
    <text evidence="1">Belongs to the peptidase S12 family.</text>
</comment>
<dbReference type="PANTHER" id="PTHR46825">
    <property type="entry name" value="D-ALANYL-D-ALANINE-CARBOXYPEPTIDASE/ENDOPEPTIDASE AMPH"/>
    <property type="match status" value="1"/>
</dbReference>
<evidence type="ECO:0000256" key="1">
    <source>
        <dbReference type="ARBA" id="ARBA00038215"/>
    </source>
</evidence>
<organism evidence="3 4">
    <name type="scientific">Staphylotrichum longicolle</name>
    <dbReference type="NCBI Taxonomy" id="669026"/>
    <lineage>
        <taxon>Eukaryota</taxon>
        <taxon>Fungi</taxon>
        <taxon>Dikarya</taxon>
        <taxon>Ascomycota</taxon>
        <taxon>Pezizomycotina</taxon>
        <taxon>Sordariomycetes</taxon>
        <taxon>Sordariomycetidae</taxon>
        <taxon>Sordariales</taxon>
        <taxon>Chaetomiaceae</taxon>
        <taxon>Staphylotrichum</taxon>
    </lineage>
</organism>
<dbReference type="InterPro" id="IPR012338">
    <property type="entry name" value="Beta-lactam/transpept-like"/>
</dbReference>
<name>A0AAD4HZK3_9PEZI</name>
<dbReference type="InterPro" id="IPR001466">
    <property type="entry name" value="Beta-lactam-related"/>
</dbReference>
<gene>
    <name evidence="3" type="ORF">NEMBOFW57_007937</name>
</gene>
<evidence type="ECO:0000313" key="4">
    <source>
        <dbReference type="Proteomes" id="UP001197093"/>
    </source>
</evidence>
<accession>A0AAD4HZK3</accession>